<dbReference type="EMBL" id="QXFW01001210">
    <property type="protein sequence ID" value="KAE8994582.1"/>
    <property type="molecule type" value="Genomic_DNA"/>
</dbReference>
<proteinExistence type="predicted"/>
<sequence>AFVLEPVLDPAAGASVGTFVCAGASVLESVLASVLESVLESVAEPVLGPSLEPEADAVGGCVQTGAFVLETVADPEDERDCECTGESVRVISTDDDPALESDENVLDDAELGV</sequence>
<dbReference type="AlphaFoldDB" id="A0A6A3JKG7"/>
<feature type="region of interest" description="Disordered" evidence="1">
    <location>
        <begin position="92"/>
        <end position="113"/>
    </location>
</feature>
<evidence type="ECO:0000256" key="1">
    <source>
        <dbReference type="SAM" id="MobiDB-lite"/>
    </source>
</evidence>
<dbReference type="Proteomes" id="UP000460718">
    <property type="component" value="Unassembled WGS sequence"/>
</dbReference>
<reference evidence="2 3" key="1">
    <citation type="submission" date="2018-09" db="EMBL/GenBank/DDBJ databases">
        <title>Genomic investigation of the strawberry pathogen Phytophthora fragariae indicates pathogenicity is determined by transcriptional variation in three key races.</title>
        <authorList>
            <person name="Adams T.M."/>
            <person name="Armitage A.D."/>
            <person name="Sobczyk M.K."/>
            <person name="Bates H.J."/>
            <person name="Dunwell J.M."/>
            <person name="Nellist C.F."/>
            <person name="Harrison R.J."/>
        </authorList>
    </citation>
    <scope>NUCLEOTIDE SEQUENCE [LARGE SCALE GENOMIC DNA]</scope>
    <source>
        <strain evidence="2 3">SCRP245</strain>
    </source>
</reference>
<feature type="compositionally biased region" description="Acidic residues" evidence="1">
    <location>
        <begin position="93"/>
        <end position="113"/>
    </location>
</feature>
<accession>A0A6A3JKG7</accession>
<evidence type="ECO:0000313" key="3">
    <source>
        <dbReference type="Proteomes" id="UP000460718"/>
    </source>
</evidence>
<comment type="caution">
    <text evidence="2">The sequence shown here is derived from an EMBL/GenBank/DDBJ whole genome shotgun (WGS) entry which is preliminary data.</text>
</comment>
<feature type="non-terminal residue" evidence="2">
    <location>
        <position position="1"/>
    </location>
</feature>
<name>A0A6A3JKG7_9STRA</name>
<evidence type="ECO:0000313" key="2">
    <source>
        <dbReference type="EMBL" id="KAE8994582.1"/>
    </source>
</evidence>
<gene>
    <name evidence="2" type="ORF">PF011_g16678</name>
</gene>
<protein>
    <submittedName>
        <fullName evidence="2">Uncharacterized protein</fullName>
    </submittedName>
</protein>
<organism evidence="2 3">
    <name type="scientific">Phytophthora fragariae</name>
    <dbReference type="NCBI Taxonomy" id="53985"/>
    <lineage>
        <taxon>Eukaryota</taxon>
        <taxon>Sar</taxon>
        <taxon>Stramenopiles</taxon>
        <taxon>Oomycota</taxon>
        <taxon>Peronosporomycetes</taxon>
        <taxon>Peronosporales</taxon>
        <taxon>Peronosporaceae</taxon>
        <taxon>Phytophthora</taxon>
    </lineage>
</organism>